<evidence type="ECO:0000256" key="7">
    <source>
        <dbReference type="ARBA" id="ARBA00023065"/>
    </source>
</evidence>
<keyword evidence="13" id="KW-1003">Cell membrane</keyword>
<evidence type="ECO:0000256" key="9">
    <source>
        <dbReference type="ARBA" id="ARBA00023310"/>
    </source>
</evidence>
<evidence type="ECO:0000256" key="5">
    <source>
        <dbReference type="ARBA" id="ARBA00022781"/>
    </source>
</evidence>
<keyword evidence="7 13" id="KW-0406">Ion transport</keyword>
<dbReference type="PANTHER" id="PTHR33445:SF1">
    <property type="entry name" value="ATP SYNTHASE SUBUNIT B"/>
    <property type="match status" value="1"/>
</dbReference>
<evidence type="ECO:0000256" key="2">
    <source>
        <dbReference type="ARBA" id="ARBA00022448"/>
    </source>
</evidence>
<reference evidence="16 17" key="1">
    <citation type="submission" date="2023-09" db="EMBL/GenBank/DDBJ databases">
        <authorList>
            <person name="Rey-Velasco X."/>
        </authorList>
    </citation>
    <scope>NUCLEOTIDE SEQUENCE [LARGE SCALE GENOMIC DNA]</scope>
    <source>
        <strain evidence="16 17">F158</strain>
    </source>
</reference>
<feature type="transmembrane region" description="Helical" evidence="13">
    <location>
        <begin position="60"/>
        <end position="79"/>
    </location>
</feature>
<evidence type="ECO:0000313" key="17">
    <source>
        <dbReference type="Proteomes" id="UP001265259"/>
    </source>
</evidence>
<keyword evidence="8 13" id="KW-0472">Membrane</keyword>
<keyword evidence="4 13" id="KW-0812">Transmembrane</keyword>
<evidence type="ECO:0000256" key="14">
    <source>
        <dbReference type="RuleBase" id="RU003848"/>
    </source>
</evidence>
<keyword evidence="2 13" id="KW-0813">Transport</keyword>
<proteinExistence type="inferred from homology"/>
<gene>
    <name evidence="13" type="primary">atpF</name>
    <name evidence="16" type="ORF">RM543_03810</name>
</gene>
<evidence type="ECO:0000256" key="4">
    <source>
        <dbReference type="ARBA" id="ARBA00022692"/>
    </source>
</evidence>
<keyword evidence="3 13" id="KW-0138">CF(0)</keyword>
<name>A0ABU3DDK3_9RHOB</name>
<evidence type="ECO:0000256" key="13">
    <source>
        <dbReference type="HAMAP-Rule" id="MF_01398"/>
    </source>
</evidence>
<dbReference type="HAMAP" id="MF_01398">
    <property type="entry name" value="ATP_synth_b_bprime"/>
    <property type="match status" value="1"/>
</dbReference>
<evidence type="ECO:0000256" key="10">
    <source>
        <dbReference type="ARBA" id="ARBA00025198"/>
    </source>
</evidence>
<evidence type="ECO:0000256" key="8">
    <source>
        <dbReference type="ARBA" id="ARBA00023136"/>
    </source>
</evidence>
<dbReference type="Proteomes" id="UP001265259">
    <property type="component" value="Unassembled WGS sequence"/>
</dbReference>
<comment type="caution">
    <text evidence="16">The sequence shown here is derived from an EMBL/GenBank/DDBJ whole genome shotgun (WGS) entry which is preliminary data.</text>
</comment>
<evidence type="ECO:0000256" key="6">
    <source>
        <dbReference type="ARBA" id="ARBA00022989"/>
    </source>
</evidence>
<comment type="function">
    <text evidence="11">Component of the F(0) channel, it forms part of the peripheral stalk, linking F(1) to F(0). The b'-subunit is a diverged and duplicated form of b found in plants and photosynthetic bacteria.</text>
</comment>
<dbReference type="Pfam" id="PF00430">
    <property type="entry name" value="ATP-synt_B"/>
    <property type="match status" value="1"/>
</dbReference>
<feature type="coiled-coil region" evidence="15">
    <location>
        <begin position="100"/>
        <end position="131"/>
    </location>
</feature>
<evidence type="ECO:0000256" key="3">
    <source>
        <dbReference type="ARBA" id="ARBA00022547"/>
    </source>
</evidence>
<dbReference type="RefSeq" id="WP_311689563.1">
    <property type="nucleotide sequence ID" value="NZ_JAVRHL010000001.1"/>
</dbReference>
<organism evidence="16 17">
    <name type="scientific">Tropicimonas omnivorans</name>
    <dbReference type="NCBI Taxonomy" id="3075590"/>
    <lineage>
        <taxon>Bacteria</taxon>
        <taxon>Pseudomonadati</taxon>
        <taxon>Pseudomonadota</taxon>
        <taxon>Alphaproteobacteria</taxon>
        <taxon>Rhodobacterales</taxon>
        <taxon>Roseobacteraceae</taxon>
        <taxon>Tropicimonas</taxon>
    </lineage>
</organism>
<comment type="subcellular location">
    <subcellularLocation>
        <location evidence="13">Cell membrane</location>
        <topology evidence="13">Single-pass membrane protein</topology>
    </subcellularLocation>
    <subcellularLocation>
        <location evidence="12">Endomembrane system</location>
        <topology evidence="12">Single-pass membrane protein</topology>
    </subcellularLocation>
</comment>
<dbReference type="NCBIfam" id="NF009988">
    <property type="entry name" value="PRK13454.1"/>
    <property type="match status" value="1"/>
</dbReference>
<keyword evidence="9 13" id="KW-0066">ATP synthesis</keyword>
<keyword evidence="6 13" id="KW-1133">Transmembrane helix</keyword>
<accession>A0ABU3DDK3</accession>
<protein>
    <recommendedName>
        <fullName evidence="13">ATP synthase subunit b</fullName>
    </recommendedName>
    <alternativeName>
        <fullName evidence="13">ATP synthase F(0) sector subunit b</fullName>
    </alternativeName>
    <alternativeName>
        <fullName evidence="13">ATPase subunit I</fullName>
    </alternativeName>
    <alternativeName>
        <fullName evidence="13">F-type ATPase subunit b</fullName>
        <shortName evidence="13">F-ATPase subunit b</shortName>
    </alternativeName>
</protein>
<keyword evidence="15" id="KW-0175">Coiled coil</keyword>
<comment type="function">
    <text evidence="10 13">F(1)F(0) ATP synthase produces ATP from ADP in the presence of a proton or sodium gradient. F-type ATPases consist of two structural domains, F(1) containing the extramembraneous catalytic core and F(0) containing the membrane proton channel, linked together by a central stalk and a peripheral stalk. During catalysis, ATP synthesis in the catalytic domain of F(1) is coupled via a rotary mechanism of the central stalk subunits to proton translocation.</text>
</comment>
<evidence type="ECO:0000256" key="12">
    <source>
        <dbReference type="ARBA" id="ARBA00037847"/>
    </source>
</evidence>
<comment type="subunit">
    <text evidence="13">F-type ATPases have 2 components, F(1) - the catalytic core - and F(0) - the membrane proton channel. F(1) has five subunits: alpha(3), beta(3), gamma(1), delta(1), epsilon(1). F(0) has three main subunits: a(1), b(2) and c(10-14). The alpha and beta chains form an alternating ring which encloses part of the gamma chain. F(1) is attached to F(0) by a central stalk formed by the gamma and epsilon chains, while a peripheral stalk is formed by the delta and b chains.</text>
</comment>
<evidence type="ECO:0000256" key="15">
    <source>
        <dbReference type="SAM" id="Coils"/>
    </source>
</evidence>
<keyword evidence="5 13" id="KW-0375">Hydrogen ion transport</keyword>
<dbReference type="PANTHER" id="PTHR33445">
    <property type="entry name" value="ATP SYNTHASE SUBUNIT B', CHLOROPLASTIC"/>
    <property type="match status" value="1"/>
</dbReference>
<keyword evidence="17" id="KW-1185">Reference proteome</keyword>
<dbReference type="InterPro" id="IPR002146">
    <property type="entry name" value="ATP_synth_b/b'su_bac/chlpt"/>
</dbReference>
<comment type="similarity">
    <text evidence="1 13 14">Belongs to the ATPase B chain family.</text>
</comment>
<evidence type="ECO:0000313" key="16">
    <source>
        <dbReference type="EMBL" id="MDT0681800.1"/>
    </source>
</evidence>
<evidence type="ECO:0000256" key="11">
    <source>
        <dbReference type="ARBA" id="ARBA00025614"/>
    </source>
</evidence>
<sequence>MEETDAEMSPADTAGRTGVVENHDVGALPSDVDVHTETLAHEEEAAGMPQLNLETFPNQIFWLVIALVAIYLILSRIALPRIAAVLAERNGTITNDIAAAEELKLRASEAEEAYKQALADARSEAQKISADTRAEIQADLDEAIAAADADIAEKTAESQRRIGEIRDQAAADVEVVAKDVAQSIVEAFGQDADDAAVNGAVDAEMGSRTA</sequence>
<dbReference type="InterPro" id="IPR050059">
    <property type="entry name" value="ATP_synthase_B_chain"/>
</dbReference>
<dbReference type="CDD" id="cd06503">
    <property type="entry name" value="ATP-synt_Fo_b"/>
    <property type="match status" value="1"/>
</dbReference>
<evidence type="ECO:0000256" key="1">
    <source>
        <dbReference type="ARBA" id="ARBA00005513"/>
    </source>
</evidence>
<dbReference type="EMBL" id="JAVRHL010000001">
    <property type="protein sequence ID" value="MDT0681800.1"/>
    <property type="molecule type" value="Genomic_DNA"/>
</dbReference>